<dbReference type="InterPro" id="IPR015813">
    <property type="entry name" value="Pyrv/PenolPyrv_kinase-like_dom"/>
</dbReference>
<dbReference type="EMBL" id="CAADIN010000009">
    <property type="protein sequence ID" value="VFR82825.1"/>
    <property type="molecule type" value="Genomic_DNA"/>
</dbReference>
<dbReference type="PANTHER" id="PTHR20881:SF0">
    <property type="entry name" value="3-METHYL-2-OXOBUTANOATE HYDROXYMETHYLTRANSFERASE"/>
    <property type="match status" value="1"/>
</dbReference>
<evidence type="ECO:0000313" key="6">
    <source>
        <dbReference type="EMBL" id="VFR46234.1"/>
    </source>
</evidence>
<comment type="similarity">
    <text evidence="2">Belongs to the PanB family.</text>
</comment>
<dbReference type="SUPFAM" id="SSF51621">
    <property type="entry name" value="Phosphoenolpyruvate/pyruvate domain"/>
    <property type="match status" value="1"/>
</dbReference>
<evidence type="ECO:0000313" key="7">
    <source>
        <dbReference type="EMBL" id="VFR82825.1"/>
    </source>
</evidence>
<dbReference type="FunFam" id="3.20.20.60:FF:000003">
    <property type="entry name" value="3-methyl-2-oxobutanoate hydroxymethyltransferase"/>
    <property type="match status" value="1"/>
</dbReference>
<dbReference type="EMBL" id="CAADIH010000023">
    <property type="protein sequence ID" value="VFR46234.1"/>
    <property type="molecule type" value="Genomic_DNA"/>
</dbReference>
<dbReference type="PANTHER" id="PTHR20881">
    <property type="entry name" value="3-METHYL-2-OXOBUTANOATE HYDROXYMETHYLTRANSFERASE"/>
    <property type="match status" value="1"/>
</dbReference>
<protein>
    <recommendedName>
        <fullName evidence="3">3-methyl-2-oxobutanoate hydroxymethyltransferase</fullName>
        <ecNumber evidence="3">2.1.2.11</ecNumber>
    </recommendedName>
</protein>
<dbReference type="HAMAP" id="MF_00156">
    <property type="entry name" value="PanB"/>
    <property type="match status" value="1"/>
</dbReference>
<dbReference type="NCBIfam" id="TIGR00222">
    <property type="entry name" value="panB"/>
    <property type="match status" value="1"/>
</dbReference>
<evidence type="ECO:0000256" key="1">
    <source>
        <dbReference type="ARBA" id="ARBA00005033"/>
    </source>
</evidence>
<dbReference type="NCBIfam" id="NF001452">
    <property type="entry name" value="PRK00311.1"/>
    <property type="match status" value="1"/>
</dbReference>
<dbReference type="Pfam" id="PF02548">
    <property type="entry name" value="Pantoate_transf"/>
    <property type="match status" value="1"/>
</dbReference>
<dbReference type="GO" id="GO:0000287">
    <property type="term" value="F:magnesium ion binding"/>
    <property type="evidence" value="ECO:0007669"/>
    <property type="project" value="TreeGrafter"/>
</dbReference>
<gene>
    <name evidence="6" type="ORF">BER2_0025</name>
    <name evidence="7" type="ORF">ISE2_4351</name>
</gene>
<dbReference type="EC" id="2.1.2.11" evidence="3"/>
<dbReference type="GO" id="GO:0008168">
    <property type="term" value="F:methyltransferase activity"/>
    <property type="evidence" value="ECO:0007669"/>
    <property type="project" value="UniProtKB-KW"/>
</dbReference>
<dbReference type="GO" id="GO:0005737">
    <property type="term" value="C:cytoplasm"/>
    <property type="evidence" value="ECO:0007669"/>
    <property type="project" value="TreeGrafter"/>
</dbReference>
<evidence type="ECO:0000256" key="3">
    <source>
        <dbReference type="ARBA" id="ARBA00012618"/>
    </source>
</evidence>
<dbReference type="InterPro" id="IPR003700">
    <property type="entry name" value="Pantoate_hydroxy_MeTrfase"/>
</dbReference>
<keyword evidence="7" id="KW-0489">Methyltransferase</keyword>
<evidence type="ECO:0000256" key="4">
    <source>
        <dbReference type="ARBA" id="ARBA00022679"/>
    </source>
</evidence>
<dbReference type="AlphaFoldDB" id="A0A484U852"/>
<dbReference type="CDD" id="cd06557">
    <property type="entry name" value="KPHMT-like"/>
    <property type="match status" value="1"/>
</dbReference>
<organism evidence="7">
    <name type="scientific">plant metagenome</name>
    <dbReference type="NCBI Taxonomy" id="1297885"/>
    <lineage>
        <taxon>unclassified sequences</taxon>
        <taxon>metagenomes</taxon>
        <taxon>organismal metagenomes</taxon>
    </lineage>
</organism>
<dbReference type="GO" id="GO:0015940">
    <property type="term" value="P:pantothenate biosynthetic process"/>
    <property type="evidence" value="ECO:0007669"/>
    <property type="project" value="InterPro"/>
</dbReference>
<feature type="region of interest" description="Disordered" evidence="5">
    <location>
        <begin position="1"/>
        <end position="20"/>
    </location>
</feature>
<keyword evidence="4 7" id="KW-0808">Transferase</keyword>
<dbReference type="Gene3D" id="3.20.20.60">
    <property type="entry name" value="Phosphoenolpyruvate-binding domains"/>
    <property type="match status" value="1"/>
</dbReference>
<evidence type="ECO:0000256" key="5">
    <source>
        <dbReference type="SAM" id="MobiDB-lite"/>
    </source>
</evidence>
<evidence type="ECO:0000256" key="2">
    <source>
        <dbReference type="ARBA" id="ARBA00008676"/>
    </source>
</evidence>
<sequence length="294" mass="31441">MLYTAPSSVPSEAQTGMSVHTQVKRTTIPQLMAYKGQRKIVSLTAHNSAFARIMDAYMDFILVGDSTAMVAYNHPNTLSITVEQMAAHGAAVVSATRHAAVLVDMPFGSYQESPEQAFRNAARILAVSGADGVKLEGGEALAPTVRFLVERGIPVMPHVGLMPQYVNTMGGFRAQGMNDAAAERILADARAHESAGAFGLVLEGIAEPLGRRITESVAIPTIGIGASPACDGQVLVTEDVLGLSGERVPKFVKRFADVETVMRDAFQSYAEEVREGVFPGPEHCFGIKPKEPRE</sequence>
<dbReference type="GO" id="GO:0032259">
    <property type="term" value="P:methylation"/>
    <property type="evidence" value="ECO:0007669"/>
    <property type="project" value="UniProtKB-KW"/>
</dbReference>
<name>A0A484U852_9ZZZZ</name>
<accession>A0A484U852</accession>
<proteinExistence type="inferred from homology"/>
<comment type="pathway">
    <text evidence="1">Cofactor biosynthesis; (R)-pantothenate biosynthesis; (R)-pantoate from 3-methyl-2-oxobutanoate: step 1/2.</text>
</comment>
<dbReference type="PIRSF" id="PIRSF000388">
    <property type="entry name" value="Pantoate_hydroxy_MeTrfase"/>
    <property type="match status" value="1"/>
</dbReference>
<dbReference type="InterPro" id="IPR040442">
    <property type="entry name" value="Pyrv_kinase-like_dom_sf"/>
</dbReference>
<dbReference type="GO" id="GO:0003864">
    <property type="term" value="F:3-methyl-2-oxobutanoate hydroxymethyltransferase activity"/>
    <property type="evidence" value="ECO:0007669"/>
    <property type="project" value="UniProtKB-EC"/>
</dbReference>
<reference evidence="7" key="1">
    <citation type="submission" date="2019-03" db="EMBL/GenBank/DDBJ databases">
        <authorList>
            <person name="Danneels B."/>
        </authorList>
    </citation>
    <scope>NUCLEOTIDE SEQUENCE</scope>
</reference>